<dbReference type="InterPro" id="IPR042537">
    <property type="entry name" value="Nucleoporin_Nup155_C_2"/>
</dbReference>
<evidence type="ECO:0000256" key="2">
    <source>
        <dbReference type="ARBA" id="ARBA00007373"/>
    </source>
</evidence>
<comment type="subcellular location">
    <subcellularLocation>
        <location evidence="1">Nucleus</location>
    </subcellularLocation>
</comment>
<dbReference type="Proteomes" id="UP001149090">
    <property type="component" value="Unassembled WGS sequence"/>
</dbReference>
<gene>
    <name evidence="7" type="ORF">M0811_08065</name>
</gene>
<evidence type="ECO:0000259" key="5">
    <source>
        <dbReference type="Pfam" id="PF03177"/>
    </source>
</evidence>
<evidence type="ECO:0000313" key="7">
    <source>
        <dbReference type="EMBL" id="KAJ5074710.1"/>
    </source>
</evidence>
<protein>
    <submittedName>
        <fullName evidence="7">Nuclear pore complex protein nup155</fullName>
    </submittedName>
</protein>
<feature type="domain" description="Nucleoporin Nup133/Nup155-like C-terminal" evidence="5">
    <location>
        <begin position="782"/>
        <end position="1551"/>
    </location>
</feature>
<dbReference type="SUPFAM" id="SSF50998">
    <property type="entry name" value="Quinoprotein alcohol dehydrogenase-like"/>
    <property type="match status" value="1"/>
</dbReference>
<name>A0A9Q0LLI2_ANAIG</name>
<dbReference type="GO" id="GO:0006606">
    <property type="term" value="P:protein import into nucleus"/>
    <property type="evidence" value="ECO:0007669"/>
    <property type="project" value="TreeGrafter"/>
</dbReference>
<feature type="domain" description="Nucleoporin Nup133/Nup155-like N-terminal" evidence="6">
    <location>
        <begin position="54"/>
        <end position="375"/>
    </location>
</feature>
<organism evidence="7 8">
    <name type="scientific">Anaeramoeba ignava</name>
    <name type="common">Anaerobic marine amoeba</name>
    <dbReference type="NCBI Taxonomy" id="1746090"/>
    <lineage>
        <taxon>Eukaryota</taxon>
        <taxon>Metamonada</taxon>
        <taxon>Anaeramoebidae</taxon>
        <taxon>Anaeramoeba</taxon>
    </lineage>
</organism>
<dbReference type="InterPro" id="IPR004870">
    <property type="entry name" value="Nucleoporin_Nup155"/>
</dbReference>
<dbReference type="Pfam" id="PF03177">
    <property type="entry name" value="Nucleoporin_C"/>
    <property type="match status" value="1"/>
</dbReference>
<keyword evidence="8" id="KW-1185">Reference proteome</keyword>
<dbReference type="OrthoDB" id="338970at2759"/>
<dbReference type="InterPro" id="IPR007187">
    <property type="entry name" value="Nucleoporin_Nup133/Nup155_C"/>
</dbReference>
<dbReference type="OMA" id="SWAPFQK"/>
<keyword evidence="3" id="KW-0813">Transport</keyword>
<comment type="similarity">
    <text evidence="2">Belongs to the non-repetitive/WGA-negative nucleoporin family.</text>
</comment>
<evidence type="ECO:0000256" key="3">
    <source>
        <dbReference type="ARBA" id="ARBA00022448"/>
    </source>
</evidence>
<dbReference type="PANTHER" id="PTHR10350">
    <property type="entry name" value="NUCLEAR PORE COMPLEX PROTEIN NUP155"/>
    <property type="match status" value="1"/>
</dbReference>
<dbReference type="GO" id="GO:0044611">
    <property type="term" value="C:nuclear pore inner ring"/>
    <property type="evidence" value="ECO:0007669"/>
    <property type="project" value="TreeGrafter"/>
</dbReference>
<dbReference type="EMBL" id="JAPDFW010000069">
    <property type="protein sequence ID" value="KAJ5074710.1"/>
    <property type="molecule type" value="Genomic_DNA"/>
</dbReference>
<evidence type="ECO:0000259" key="6">
    <source>
        <dbReference type="Pfam" id="PF08801"/>
    </source>
</evidence>
<comment type="caution">
    <text evidence="7">The sequence shown here is derived from an EMBL/GenBank/DDBJ whole genome shotgun (WGS) entry which is preliminary data.</text>
</comment>
<dbReference type="GO" id="GO:0006405">
    <property type="term" value="P:RNA export from nucleus"/>
    <property type="evidence" value="ECO:0007669"/>
    <property type="project" value="TreeGrafter"/>
</dbReference>
<dbReference type="InterPro" id="IPR011047">
    <property type="entry name" value="Quinoprotein_ADH-like_sf"/>
</dbReference>
<reference evidence="7" key="1">
    <citation type="submission" date="2022-10" db="EMBL/GenBank/DDBJ databases">
        <title>Novel sulphate-reducing endosymbionts in the free-living metamonad Anaeramoeba.</title>
        <authorList>
            <person name="Jerlstrom-Hultqvist J."/>
            <person name="Cepicka I."/>
            <person name="Gallot-Lavallee L."/>
            <person name="Salas-Leiva D."/>
            <person name="Curtis B.A."/>
            <person name="Zahonova K."/>
            <person name="Pipaliya S."/>
            <person name="Dacks J."/>
            <person name="Roger A.J."/>
        </authorList>
    </citation>
    <scope>NUCLEOTIDE SEQUENCE</scope>
    <source>
        <strain evidence="7">BMAN</strain>
    </source>
</reference>
<dbReference type="InterPro" id="IPR014908">
    <property type="entry name" value="Nucleoporin_Nup133/Nup155_N"/>
</dbReference>
<dbReference type="InterPro" id="IPR042533">
    <property type="entry name" value="Nucleoporin_Nup155_C_1"/>
</dbReference>
<sequence>MQTNPFRNLKKLSIFINGLTAIDTQHLIDEQTPTIDELFKTTTTSSLHYLNPINPILVQEQFARIPDEFFITPTDNDSSIKCGLFTEIGRAWITKDNQLIFWNYESGSQTERFIEFDQTIVNIQLVYPKPDIFIDEIEYILVVAIPSEIYLFAANLSISTNNITTTCIKGTPNGRIFFGGSDGKLYEIDYKSKKGIFSRNCKKITHSKKKLKTILPSFLNFTKDDPMVEIKVDESRGILYTLSEQSVIICYDLGIEFDQCKHVATQSNIAKSATSVIPRGISAFDLDPLKIVHISPISDIESNVVNLVAITTKGVRLYFTTYPYFRRSDSYLERPSILDLIHVRFLPNDYLAKIARDLQLNSPLNPFVQQARRNQFQAHLKAFQGQNPQQEQHQLQQNRMAILTQPQFESSIEVAYADNGILLCSNEIGNFHTLICANRNAVWNNQLSSQLRISYEQILTEDLSNVDITSEIYVIDEVPIEKLIENPVLVDLLMAQQEEEKTKRLENDQQTDIVQPMELKNYGDMINTPTQFMSVVRNSDLTKMSLSVFIRNELASQHLFSPRKFVLLTNSGLVTYTKLRPIDHLSNIISQTNGKTTNQLINFFKTYGVDESCSMCLVLATSFPISDSGQNYLIQKTPTRQPRAVYTNEAPPLSATFRRTFSQFRSPKRNALISPKTKHNFYSRLLPSRKVAEHAKAILFRMSEFFMNQKKQQNFNQNQNQNQNQNKNFNQFGNQNIIEEEVEDGTQKGFEEKEYEGIRGRQMGVNEEEYSRQYGISRGEFSGKRNGILLLLSRLLFPIWNFSIAIEMSVLQVGESEEEKEEQKEPQEDAMDIIQKTEESNYQKAIRVLDGIRKYAMDLILPNQKEYYETQIWCRFTKIQLVELQKPLVNLQQFIKNYLYSGKEPEIAIESSTNKRTSPRKTEQKQRAELEMQSVTDLYFILKRSVDCLSLLEIFVEHGFEFIAIYLPKHIQQILLNITFKDFITSVEGLELAELMIESLFKLYENESKAIDQISSLLGERCATFFSQSDNLKIKAFKLLSQAKKTKLKGERNELIRQSLNIYKSVADKIDVESICWQFAELYHFNDAIDIALSRAKIIDPENKSSSFYGKNTNENSNENITENFNQNLIDNDLEEIYSKRIECYQVVIEIFQNLISFPNIALDQEEINNMIPPNQTTLKHRILLNIPPSKKEVYQEEALRAMMRSQDELFHNYFFQFLLQNSLPNILLNLKSQHLEGFLKRNSRDLLWQYYIRNNKFSNAADILIELAEESSDSEENDFDSTEKPKKKFSLEQRIEYLSLALSNMKNKEQNSGDPEKLQELQDKLDVALIQQGLIEEAKSVLEEEELIQIVPNLDSRLFSISQLYNDFAFPLCLWDSCLAILRCSEYEDPSVYQIIWEKIIQKISESSDQLPQSQPQQIINLVHDKVLNLGRQFYPSKFAFPVPYICFLLESLNFGFRLNSNFDNWVVRLMIEIGVPYSILFNSYLQELYSKINDDRFLIIVFQSLFYIVYSWLDYIQRSFNIEEKNIFANQKVLDKVQEFIQKLQEISKKQKGEEVQIAKYLIQQFQNLK</sequence>
<dbReference type="InterPro" id="IPR042538">
    <property type="entry name" value="Nucleoporin_Nup155_C_3"/>
</dbReference>
<evidence type="ECO:0000256" key="4">
    <source>
        <dbReference type="ARBA" id="ARBA00023242"/>
    </source>
</evidence>
<dbReference type="GO" id="GO:0017056">
    <property type="term" value="F:structural constituent of nuclear pore"/>
    <property type="evidence" value="ECO:0007669"/>
    <property type="project" value="InterPro"/>
</dbReference>
<dbReference type="Gene3D" id="1.20.58.1780">
    <property type="match status" value="1"/>
</dbReference>
<evidence type="ECO:0000313" key="8">
    <source>
        <dbReference type="Proteomes" id="UP001149090"/>
    </source>
</evidence>
<evidence type="ECO:0000256" key="1">
    <source>
        <dbReference type="ARBA" id="ARBA00004123"/>
    </source>
</evidence>
<dbReference type="Gene3D" id="1.25.40.450">
    <property type="entry name" value="Nucleoporin, helical domain, N-terminal subdomain"/>
    <property type="match status" value="1"/>
</dbReference>
<dbReference type="Gene3D" id="1.20.120.1880">
    <property type="entry name" value="Nucleoporin, helical C-terminal domain"/>
    <property type="match status" value="1"/>
</dbReference>
<dbReference type="GO" id="GO:0000972">
    <property type="term" value="P:transcription-dependent tethering of RNA polymerase II gene DNA at nuclear periphery"/>
    <property type="evidence" value="ECO:0007669"/>
    <property type="project" value="TreeGrafter"/>
</dbReference>
<dbReference type="GO" id="GO:0036228">
    <property type="term" value="P:protein localization to nuclear inner membrane"/>
    <property type="evidence" value="ECO:0007669"/>
    <property type="project" value="TreeGrafter"/>
</dbReference>
<dbReference type="Gene3D" id="1.25.40.440">
    <property type="entry name" value="Nucleoporin, helical domain, central subdomain"/>
    <property type="match status" value="1"/>
</dbReference>
<keyword evidence="4" id="KW-0539">Nucleus</keyword>
<dbReference type="PANTHER" id="PTHR10350:SF6">
    <property type="entry name" value="NUCLEAR PORE COMPLEX PROTEIN NUP155"/>
    <property type="match status" value="1"/>
</dbReference>
<proteinExistence type="inferred from homology"/>
<accession>A0A9Q0LLI2</accession>
<dbReference type="Pfam" id="PF08801">
    <property type="entry name" value="Nucleoporin_N"/>
    <property type="match status" value="1"/>
</dbReference>